<dbReference type="Gene3D" id="3.40.50.1820">
    <property type="entry name" value="alpha/beta hydrolase"/>
    <property type="match status" value="2"/>
</dbReference>
<dbReference type="RefSeq" id="WP_205121518.1">
    <property type="nucleotide sequence ID" value="NZ_JAFBCM010000001.1"/>
</dbReference>
<proteinExistence type="predicted"/>
<dbReference type="InterPro" id="IPR000073">
    <property type="entry name" value="AB_hydrolase_1"/>
</dbReference>
<dbReference type="EMBL" id="JBHRZH010000027">
    <property type="protein sequence ID" value="MFC3764589.1"/>
    <property type="molecule type" value="Genomic_DNA"/>
</dbReference>
<dbReference type="PRINTS" id="PR00111">
    <property type="entry name" value="ABHYDROLASE"/>
</dbReference>
<dbReference type="PANTHER" id="PTHR43798:SF31">
    <property type="entry name" value="AB HYDROLASE SUPERFAMILY PROTEIN YCLE"/>
    <property type="match status" value="1"/>
</dbReference>
<evidence type="ECO:0000313" key="4">
    <source>
        <dbReference type="Proteomes" id="UP001595699"/>
    </source>
</evidence>
<reference evidence="4" key="1">
    <citation type="journal article" date="2019" name="Int. J. Syst. Evol. Microbiol.">
        <title>The Global Catalogue of Microorganisms (GCM) 10K type strain sequencing project: providing services to taxonomists for standard genome sequencing and annotation.</title>
        <authorList>
            <consortium name="The Broad Institute Genomics Platform"/>
            <consortium name="The Broad Institute Genome Sequencing Center for Infectious Disease"/>
            <person name="Wu L."/>
            <person name="Ma J."/>
        </authorList>
    </citation>
    <scope>NUCLEOTIDE SEQUENCE [LARGE SCALE GENOMIC DNA]</scope>
    <source>
        <strain evidence="4">CGMCC 4.7241</strain>
    </source>
</reference>
<dbReference type="SUPFAM" id="SSF53474">
    <property type="entry name" value="alpha/beta-Hydrolases"/>
    <property type="match status" value="1"/>
</dbReference>
<keyword evidence="1 3" id="KW-0378">Hydrolase</keyword>
<name>A0ABV7YKV0_9ACTN</name>
<dbReference type="InterPro" id="IPR050266">
    <property type="entry name" value="AB_hydrolase_sf"/>
</dbReference>
<dbReference type="InterPro" id="IPR029058">
    <property type="entry name" value="AB_hydrolase_fold"/>
</dbReference>
<evidence type="ECO:0000259" key="2">
    <source>
        <dbReference type="Pfam" id="PF00561"/>
    </source>
</evidence>
<sequence length="222" mass="24103">MSALAFSIHGPAAGRPMVLLHGLTSDRSSWDSVLPLLSSWRSYVPDLRGHGASERAERYSFELLAADILALLDEQGLARPVLVGHSMGGVAAYLLAARHPTRLSALVLEETPPPFPQQRPVPERPPGPLPYDWTARVDLLAEVNNPGATWLDELGSITVPTLVLGGGPTSPFPQDQMRLVAERIPRGEFVSIPVGHGIHKEDPDAFVHLVRTFLAGSPHRFE</sequence>
<evidence type="ECO:0000256" key="1">
    <source>
        <dbReference type="ARBA" id="ARBA00022801"/>
    </source>
</evidence>
<dbReference type="GO" id="GO:0016787">
    <property type="term" value="F:hydrolase activity"/>
    <property type="evidence" value="ECO:0007669"/>
    <property type="project" value="UniProtKB-KW"/>
</dbReference>
<organism evidence="3 4">
    <name type="scientific">Tenggerimyces flavus</name>
    <dbReference type="NCBI Taxonomy" id="1708749"/>
    <lineage>
        <taxon>Bacteria</taxon>
        <taxon>Bacillati</taxon>
        <taxon>Actinomycetota</taxon>
        <taxon>Actinomycetes</taxon>
        <taxon>Propionibacteriales</taxon>
        <taxon>Nocardioidaceae</taxon>
        <taxon>Tenggerimyces</taxon>
    </lineage>
</organism>
<accession>A0ABV7YKV0</accession>
<dbReference type="PANTHER" id="PTHR43798">
    <property type="entry name" value="MONOACYLGLYCEROL LIPASE"/>
    <property type="match status" value="1"/>
</dbReference>
<evidence type="ECO:0000313" key="3">
    <source>
        <dbReference type="EMBL" id="MFC3764589.1"/>
    </source>
</evidence>
<protein>
    <submittedName>
        <fullName evidence="3">Alpha/beta fold hydrolase</fullName>
    </submittedName>
</protein>
<gene>
    <name evidence="3" type="ORF">ACFOUW_27375</name>
</gene>
<comment type="caution">
    <text evidence="3">The sequence shown here is derived from an EMBL/GenBank/DDBJ whole genome shotgun (WGS) entry which is preliminary data.</text>
</comment>
<feature type="domain" description="AB hydrolase-1" evidence="2">
    <location>
        <begin position="16"/>
        <end position="115"/>
    </location>
</feature>
<dbReference type="Pfam" id="PF00561">
    <property type="entry name" value="Abhydrolase_1"/>
    <property type="match status" value="1"/>
</dbReference>
<keyword evidence="4" id="KW-1185">Reference proteome</keyword>
<dbReference type="Proteomes" id="UP001595699">
    <property type="component" value="Unassembled WGS sequence"/>
</dbReference>